<dbReference type="InterPro" id="IPR036316">
    <property type="entry name" value="Pili_assmbl_chap_C_dom_sf"/>
</dbReference>
<sequence>MFIMKYPFSSRVIWGGILLLFSTLANAGITLGGTRVVLQAPAKEAAILVRNQASKDVMIQSWVEADNGADKREVPFVITPALSRLGGNKQQTLRILFQGEGLPSDRESVFRLNVQEIPQKSASANTLQIALRQRIKVFYRPDNLSGTSAEAPGKLNWRLVRQGGKSVVEVSNDTAFHVSLASVKLKAGNAYYVVDADMVAPKSSRRFEIKGTPSGVSGNVEFQSVNDYGGLDKHSSSLSD</sequence>
<dbReference type="GO" id="GO:0071555">
    <property type="term" value="P:cell wall organization"/>
    <property type="evidence" value="ECO:0007669"/>
    <property type="project" value="InterPro"/>
</dbReference>
<keyword evidence="4" id="KW-0574">Periplasm</keyword>
<evidence type="ECO:0008006" key="10">
    <source>
        <dbReference type="Google" id="ProtNLM"/>
    </source>
</evidence>
<dbReference type="PANTHER" id="PTHR30251">
    <property type="entry name" value="PILUS ASSEMBLY CHAPERONE"/>
    <property type="match status" value="1"/>
</dbReference>
<evidence type="ECO:0000256" key="4">
    <source>
        <dbReference type="ARBA" id="ARBA00022764"/>
    </source>
</evidence>
<accession>A0A3M5E122</accession>
<comment type="similarity">
    <text evidence="2">Belongs to the periplasmic pilus chaperone family.</text>
</comment>
<evidence type="ECO:0000256" key="1">
    <source>
        <dbReference type="ARBA" id="ARBA00004418"/>
    </source>
</evidence>
<reference evidence="8 9" key="1">
    <citation type="submission" date="2018-08" db="EMBL/GenBank/DDBJ databases">
        <title>Recombination of ecologically and evolutionarily significant loci maintains genetic cohesion in the Pseudomonas syringae species complex.</title>
        <authorList>
            <person name="Dillon M."/>
            <person name="Thakur S."/>
            <person name="Almeida R.N.D."/>
            <person name="Weir B.S."/>
            <person name="Guttman D.S."/>
        </authorList>
    </citation>
    <scope>NUCLEOTIDE SEQUENCE [LARGE SCALE GENOMIC DNA]</scope>
    <source>
        <strain evidence="8 9">ICMP 7846</strain>
    </source>
</reference>
<keyword evidence="5" id="KW-0143">Chaperone</keyword>
<gene>
    <name evidence="8" type="ORF">ALP65_00608</name>
</gene>
<evidence type="ECO:0000313" key="8">
    <source>
        <dbReference type="EMBL" id="RMS55370.1"/>
    </source>
</evidence>
<dbReference type="InterPro" id="IPR013783">
    <property type="entry name" value="Ig-like_fold"/>
</dbReference>
<proteinExistence type="inferred from homology"/>
<dbReference type="InterPro" id="IPR016148">
    <property type="entry name" value="Pili_assmbl_chaperone_C"/>
</dbReference>
<dbReference type="InterPro" id="IPR001829">
    <property type="entry name" value="Pili_assmbl_chaperone_bac"/>
</dbReference>
<evidence type="ECO:0000313" key="9">
    <source>
        <dbReference type="Proteomes" id="UP000270834"/>
    </source>
</evidence>
<dbReference type="GO" id="GO:0030288">
    <property type="term" value="C:outer membrane-bounded periplasmic space"/>
    <property type="evidence" value="ECO:0007669"/>
    <property type="project" value="InterPro"/>
</dbReference>
<dbReference type="InterPro" id="IPR008962">
    <property type="entry name" value="PapD-like_sf"/>
</dbReference>
<dbReference type="Pfam" id="PF02753">
    <property type="entry name" value="PapD_C"/>
    <property type="match status" value="1"/>
</dbReference>
<evidence type="ECO:0000256" key="3">
    <source>
        <dbReference type="ARBA" id="ARBA00022729"/>
    </source>
</evidence>
<evidence type="ECO:0000256" key="5">
    <source>
        <dbReference type="ARBA" id="ARBA00023186"/>
    </source>
</evidence>
<dbReference type="PANTHER" id="PTHR30251:SF2">
    <property type="entry name" value="FIMBRIAL CHAPERONE YADV-RELATED"/>
    <property type="match status" value="1"/>
</dbReference>
<dbReference type="SUPFAM" id="SSF49584">
    <property type="entry name" value="Periplasmic chaperone C-domain"/>
    <property type="match status" value="1"/>
</dbReference>
<dbReference type="AlphaFoldDB" id="A0A3M5E122"/>
<dbReference type="PRINTS" id="PR00969">
    <property type="entry name" value="CHAPERONPILI"/>
</dbReference>
<protein>
    <recommendedName>
        <fullName evidence="10">Molecular chaperone</fullName>
    </recommendedName>
</protein>
<evidence type="ECO:0000259" key="6">
    <source>
        <dbReference type="Pfam" id="PF00345"/>
    </source>
</evidence>
<feature type="domain" description="Pili assembly chaperone C-terminal" evidence="7">
    <location>
        <begin position="170"/>
        <end position="232"/>
    </location>
</feature>
<evidence type="ECO:0000256" key="2">
    <source>
        <dbReference type="ARBA" id="ARBA00007399"/>
    </source>
</evidence>
<dbReference type="InterPro" id="IPR016147">
    <property type="entry name" value="Pili_assmbl_chaperone_N"/>
</dbReference>
<evidence type="ECO:0000259" key="7">
    <source>
        <dbReference type="Pfam" id="PF02753"/>
    </source>
</evidence>
<dbReference type="Pfam" id="PF00345">
    <property type="entry name" value="PapD_N"/>
    <property type="match status" value="1"/>
</dbReference>
<keyword evidence="3" id="KW-0732">Signal</keyword>
<comment type="subcellular location">
    <subcellularLocation>
        <location evidence="1">Periplasm</location>
    </subcellularLocation>
</comment>
<dbReference type="Gene3D" id="2.60.40.10">
    <property type="entry name" value="Immunoglobulins"/>
    <property type="match status" value="2"/>
</dbReference>
<dbReference type="Proteomes" id="UP000270834">
    <property type="component" value="Unassembled WGS sequence"/>
</dbReference>
<dbReference type="EMBL" id="RBSQ01000584">
    <property type="protein sequence ID" value="RMS55370.1"/>
    <property type="molecule type" value="Genomic_DNA"/>
</dbReference>
<dbReference type="SUPFAM" id="SSF49354">
    <property type="entry name" value="PapD-like"/>
    <property type="match status" value="1"/>
</dbReference>
<name>A0A3M5E122_PSEAI</name>
<dbReference type="InterPro" id="IPR050643">
    <property type="entry name" value="Periplasmic_pilus_chap"/>
</dbReference>
<comment type="caution">
    <text evidence="8">The sequence shown here is derived from an EMBL/GenBank/DDBJ whole genome shotgun (WGS) entry which is preliminary data.</text>
</comment>
<organism evidence="8 9">
    <name type="scientific">Pseudomonas aeruginosa</name>
    <dbReference type="NCBI Taxonomy" id="287"/>
    <lineage>
        <taxon>Bacteria</taxon>
        <taxon>Pseudomonadati</taxon>
        <taxon>Pseudomonadota</taxon>
        <taxon>Gammaproteobacteria</taxon>
        <taxon>Pseudomonadales</taxon>
        <taxon>Pseudomonadaceae</taxon>
        <taxon>Pseudomonas</taxon>
    </lineage>
</organism>
<feature type="domain" description="Pili assembly chaperone N-terminal" evidence="6">
    <location>
        <begin position="28"/>
        <end position="144"/>
    </location>
</feature>